<organism evidence="1 2">
    <name type="scientific">Lucilia cuprina</name>
    <name type="common">Green bottle fly</name>
    <name type="synonym">Australian sheep blowfly</name>
    <dbReference type="NCBI Taxonomy" id="7375"/>
    <lineage>
        <taxon>Eukaryota</taxon>
        <taxon>Metazoa</taxon>
        <taxon>Ecdysozoa</taxon>
        <taxon>Arthropoda</taxon>
        <taxon>Hexapoda</taxon>
        <taxon>Insecta</taxon>
        <taxon>Pterygota</taxon>
        <taxon>Neoptera</taxon>
        <taxon>Endopterygota</taxon>
        <taxon>Diptera</taxon>
        <taxon>Brachycera</taxon>
        <taxon>Muscomorpha</taxon>
        <taxon>Oestroidea</taxon>
        <taxon>Calliphoridae</taxon>
        <taxon>Luciliinae</taxon>
        <taxon>Lucilia</taxon>
    </lineage>
</organism>
<accession>A0A0L0BT16</accession>
<comment type="caution">
    <text evidence="1">The sequence shown here is derived from an EMBL/GenBank/DDBJ whole genome shotgun (WGS) entry which is preliminary data.</text>
</comment>
<gene>
    <name evidence="1" type="ORF">FF38_13422</name>
</gene>
<keyword evidence="2" id="KW-1185">Reference proteome</keyword>
<sequence length="112" mass="13005">MDWSHEIKKYNNENSYYSITGLPCKEVKDNNVTDNGNGASTDIQETDKIPQLIICATMWHETQEEMMEFLKSIVRLDEDQCARRMAKIHINGGKPDDEYYELEITVQKKSTV</sequence>
<reference evidence="1 2" key="1">
    <citation type="journal article" date="2015" name="Nat. Commun.">
        <title>Lucilia cuprina genome unlocks parasitic fly biology to underpin future interventions.</title>
        <authorList>
            <person name="Anstead C.A."/>
            <person name="Korhonen P.K."/>
            <person name="Young N.D."/>
            <person name="Hall R.S."/>
            <person name="Jex A.R."/>
            <person name="Murali S.C."/>
            <person name="Hughes D.S."/>
            <person name="Lee S.F."/>
            <person name="Perry T."/>
            <person name="Stroehlein A.J."/>
            <person name="Ansell B.R."/>
            <person name="Breugelmans B."/>
            <person name="Hofmann A."/>
            <person name="Qu J."/>
            <person name="Dugan S."/>
            <person name="Lee S.L."/>
            <person name="Chao H."/>
            <person name="Dinh H."/>
            <person name="Han Y."/>
            <person name="Doddapaneni H.V."/>
            <person name="Worley K.C."/>
            <person name="Muzny D.M."/>
            <person name="Ioannidis P."/>
            <person name="Waterhouse R.M."/>
            <person name="Zdobnov E.M."/>
            <person name="James P.J."/>
            <person name="Bagnall N.H."/>
            <person name="Kotze A.C."/>
            <person name="Gibbs R.A."/>
            <person name="Richards S."/>
            <person name="Batterham P."/>
            <person name="Gasser R.B."/>
        </authorList>
    </citation>
    <scope>NUCLEOTIDE SEQUENCE [LARGE SCALE GENOMIC DNA]</scope>
    <source>
        <strain evidence="1 2">LS</strain>
        <tissue evidence="1">Full body</tissue>
    </source>
</reference>
<dbReference type="EMBL" id="JRES01001397">
    <property type="protein sequence ID" value="KNC23187.1"/>
    <property type="molecule type" value="Genomic_DNA"/>
</dbReference>
<evidence type="ECO:0000313" key="1">
    <source>
        <dbReference type="EMBL" id="KNC23187.1"/>
    </source>
</evidence>
<dbReference type="STRING" id="7375.A0A0L0BT16"/>
<evidence type="ECO:0000313" key="2">
    <source>
        <dbReference type="Proteomes" id="UP000037069"/>
    </source>
</evidence>
<dbReference type="AlphaFoldDB" id="A0A0L0BT16"/>
<name>A0A0L0BT16_LUCCU</name>
<dbReference type="OrthoDB" id="370884at2759"/>
<proteinExistence type="predicted"/>
<dbReference type="Proteomes" id="UP000037069">
    <property type="component" value="Unassembled WGS sequence"/>
</dbReference>
<protein>
    <submittedName>
        <fullName evidence="1">Uncharacterized protein</fullName>
    </submittedName>
</protein>